<feature type="compositionally biased region" description="Acidic residues" evidence="2">
    <location>
        <begin position="904"/>
        <end position="919"/>
    </location>
</feature>
<dbReference type="GO" id="GO:0005634">
    <property type="term" value="C:nucleus"/>
    <property type="evidence" value="ECO:0007669"/>
    <property type="project" value="TreeGrafter"/>
</dbReference>
<feature type="region of interest" description="Disordered" evidence="2">
    <location>
        <begin position="27"/>
        <end position="70"/>
    </location>
</feature>
<feature type="compositionally biased region" description="Acidic residues" evidence="2">
    <location>
        <begin position="709"/>
        <end position="719"/>
    </location>
</feature>
<gene>
    <name evidence="4" type="ORF">GOMPHAMPRED_003504</name>
</gene>
<protein>
    <recommendedName>
        <fullName evidence="3">CCAAT-binding factor domain-containing protein</fullName>
    </recommendedName>
</protein>
<dbReference type="EMBL" id="CAJPDQ010000020">
    <property type="protein sequence ID" value="CAF9923969.1"/>
    <property type="molecule type" value="Genomic_DNA"/>
</dbReference>
<accession>A0A8H3FIB3</accession>
<feature type="compositionally biased region" description="Acidic residues" evidence="2">
    <location>
        <begin position="926"/>
        <end position="958"/>
    </location>
</feature>
<feature type="compositionally biased region" description="Low complexity" evidence="2">
    <location>
        <begin position="536"/>
        <end position="547"/>
    </location>
</feature>
<comment type="similarity">
    <text evidence="1">Belongs to the CBF/MAK21 family.</text>
</comment>
<organism evidence="4 5">
    <name type="scientific">Gomphillus americanus</name>
    <dbReference type="NCBI Taxonomy" id="1940652"/>
    <lineage>
        <taxon>Eukaryota</taxon>
        <taxon>Fungi</taxon>
        <taxon>Dikarya</taxon>
        <taxon>Ascomycota</taxon>
        <taxon>Pezizomycotina</taxon>
        <taxon>Lecanoromycetes</taxon>
        <taxon>OSLEUM clade</taxon>
        <taxon>Ostropomycetidae</taxon>
        <taxon>Ostropales</taxon>
        <taxon>Graphidaceae</taxon>
        <taxon>Gomphilloideae</taxon>
        <taxon>Gomphillus</taxon>
    </lineage>
</organism>
<dbReference type="PANTHER" id="PTHR12048">
    <property type="entry name" value="CCAAT-BINDING FACTOR-RELATED"/>
    <property type="match status" value="1"/>
</dbReference>
<reference evidence="4" key="1">
    <citation type="submission" date="2021-03" db="EMBL/GenBank/DDBJ databases">
        <authorList>
            <person name="Tagirdzhanova G."/>
        </authorList>
    </citation>
    <scope>NUCLEOTIDE SEQUENCE</scope>
</reference>
<dbReference type="SUPFAM" id="SSF48371">
    <property type="entry name" value="ARM repeat"/>
    <property type="match status" value="1"/>
</dbReference>
<sequence length="1012" mass="113993">MDDLNFDPVALSKLKLQVEKGLLKKNLNHAQAQKKSTPKMGKKSLPGSTPKEALLANGDRSKKRVLPSEVSKQSTKEIVAKPNLLKGKRIPRETTVQSNLAVRNQTKIPDLKQEILALGGDDEDINLVKDVESGSEFEEEPSNATDTALQKDLGKLMKDLPFAKTQAELFIDSQSEDEISGSGFSSTATKDAIAADSFVKDPVYSDLIVVPQSEWFNISLPGFLDPVSKRISERAVQELLEYGRELLKEENKAYAKLNSTSSSHKYYKDMMVSGTLTDKISALTLSVQESPVHNQSALDSLLALAKKRNRNQAVQVLRALKDLFGAGALLPSDRRLRYFVNQPGLSRLSPKLFDHWYRTQKLPEPLLKEHVLLWAYEDWLKSIYFEIIKILEIWSNDEITYARLRSVDYIFDLLKEKPEQETNLLHLLINKLGDPDKQVASRVSSHLVQLQIPHPFMKSVIISAIEADILFKPGATWHGKYYAIITLNQTVLNSGQQDVVKRLLDIYFSLFLSLLSDRQGGETTNLVDKKSKSTAKKPTAATKVNTKTRGKPIASDVELKEKITSGVLTGINRAFPYTSSNDDFFEKHLNTLFKITHSSNFNTSIQALMLLQQLSATHPSASDRFYRTLYESLLDARLLTTSKHTLYINLLYRSMRADTNIKRVLAFIKRLGQIIPMHQPSFVCAIIYLIKDLEDTFPSLRSLIDQPEALESDEEEDDGNQSASMAYNGKKRDPQFSNADRCCLWEMHPLTTHFHPSVSLFVSNLLSKQKIQAKPDLSLHTLINFLDRFVYRNPKKITDALKGVSLMQPMAIANTSDMLVSGRASGKWKTPALNTIDFARMKDNKVQADEVFFHKYFATKNQGKELAQKRKDKKRKNTESESEEDNENEETIWKALVDSRPELDDGEDDFDDDNDDFSDLESGFITDEDQGDELFNDEDDMDLDDDEEGALFGSDEELSSMTGDVDEGLSGRKSAGKADARGQKRRKLLKDLPTFASADEYASALQNDEDGL</sequence>
<dbReference type="AlphaFoldDB" id="A0A8H3FIB3"/>
<feature type="region of interest" description="Disordered" evidence="2">
    <location>
        <begin position="864"/>
        <end position="984"/>
    </location>
</feature>
<feature type="domain" description="CCAAT-binding factor" evidence="3">
    <location>
        <begin position="604"/>
        <end position="762"/>
    </location>
</feature>
<evidence type="ECO:0000313" key="5">
    <source>
        <dbReference type="Proteomes" id="UP000664169"/>
    </source>
</evidence>
<evidence type="ECO:0000256" key="1">
    <source>
        <dbReference type="ARBA" id="ARBA00007797"/>
    </source>
</evidence>
<feature type="region of interest" description="Disordered" evidence="2">
    <location>
        <begin position="709"/>
        <end position="734"/>
    </location>
</feature>
<dbReference type="InterPro" id="IPR016024">
    <property type="entry name" value="ARM-type_fold"/>
</dbReference>
<evidence type="ECO:0000313" key="4">
    <source>
        <dbReference type="EMBL" id="CAF9923969.1"/>
    </source>
</evidence>
<feature type="region of interest" description="Disordered" evidence="2">
    <location>
        <begin position="522"/>
        <end position="547"/>
    </location>
</feature>
<comment type="caution">
    <text evidence="4">The sequence shown here is derived from an EMBL/GenBank/DDBJ whole genome shotgun (WGS) entry which is preliminary data.</text>
</comment>
<dbReference type="InterPro" id="IPR040155">
    <property type="entry name" value="CEBPZ/Mak21-like"/>
</dbReference>
<dbReference type="PANTHER" id="PTHR12048:SF0">
    <property type="entry name" value="CCAAT_ENHANCER-BINDING PROTEIN ZETA"/>
    <property type="match status" value="1"/>
</dbReference>
<dbReference type="Pfam" id="PF03914">
    <property type="entry name" value="CBF"/>
    <property type="match status" value="1"/>
</dbReference>
<dbReference type="InterPro" id="IPR005612">
    <property type="entry name" value="CCAAT-binding_factor"/>
</dbReference>
<proteinExistence type="inferred from homology"/>
<name>A0A8H3FIB3_9LECA</name>
<evidence type="ECO:0000259" key="3">
    <source>
        <dbReference type="Pfam" id="PF03914"/>
    </source>
</evidence>
<evidence type="ECO:0000256" key="2">
    <source>
        <dbReference type="SAM" id="MobiDB-lite"/>
    </source>
</evidence>
<feature type="compositionally biased region" description="Acidic residues" evidence="2">
    <location>
        <begin position="880"/>
        <end position="890"/>
    </location>
</feature>
<dbReference type="OrthoDB" id="28947at2759"/>
<dbReference type="Proteomes" id="UP000664169">
    <property type="component" value="Unassembled WGS sequence"/>
</dbReference>
<keyword evidence="5" id="KW-1185">Reference proteome</keyword>